<reference evidence="1 2" key="1">
    <citation type="journal article" date="2013" name="Int. J. Syst. Evol. Microbiol.">
        <title>Roseomonas aerophila sp. nov., isolated from air.</title>
        <authorList>
            <person name="Kim S.J."/>
            <person name="Weon H.Y."/>
            <person name="Ahn J.H."/>
            <person name="Hong S.B."/>
            <person name="Seok S.J."/>
            <person name="Whang K.S."/>
            <person name="Kwon S.W."/>
        </authorList>
    </citation>
    <scope>NUCLEOTIDE SEQUENCE [LARGE SCALE GENOMIC DNA]</scope>
    <source>
        <strain evidence="1 2">NBRC 108923</strain>
    </source>
</reference>
<sequence length="139" mass="15012">MTAETPGLLRRRHNLNLNTQSVFDPSGDAASLARRDAALQALRPGDEVAIRETGGQRLRFRITQVESLGRGKTPLLYTAASGSHGGKAWHGLAGTSRDYPAGSARLVEATPAVREFARILPEGTPHFIDADHPHWLEPG</sequence>
<comment type="caution">
    <text evidence="1">The sequence shown here is derived from an EMBL/GenBank/DDBJ whole genome shotgun (WGS) entry which is preliminary data.</text>
</comment>
<gene>
    <name evidence="1" type="ORF">IBL26_14825</name>
</gene>
<accession>A0ABR7RND4</accession>
<evidence type="ECO:0000313" key="1">
    <source>
        <dbReference type="EMBL" id="MBC9208116.1"/>
    </source>
</evidence>
<dbReference type="RefSeq" id="WP_187785274.1">
    <property type="nucleotide sequence ID" value="NZ_JACTVA010000026.1"/>
</dbReference>
<organism evidence="1 2">
    <name type="scientific">Teichococcus aerophilus</name>
    <dbReference type="NCBI Taxonomy" id="1224513"/>
    <lineage>
        <taxon>Bacteria</taxon>
        <taxon>Pseudomonadati</taxon>
        <taxon>Pseudomonadota</taxon>
        <taxon>Alphaproteobacteria</taxon>
        <taxon>Acetobacterales</taxon>
        <taxon>Roseomonadaceae</taxon>
        <taxon>Roseomonas</taxon>
    </lineage>
</organism>
<dbReference type="Proteomes" id="UP000626026">
    <property type="component" value="Unassembled WGS sequence"/>
</dbReference>
<dbReference type="EMBL" id="JACTVA010000026">
    <property type="protein sequence ID" value="MBC9208116.1"/>
    <property type="molecule type" value="Genomic_DNA"/>
</dbReference>
<keyword evidence="2" id="KW-1185">Reference proteome</keyword>
<proteinExistence type="predicted"/>
<evidence type="ECO:0000313" key="2">
    <source>
        <dbReference type="Proteomes" id="UP000626026"/>
    </source>
</evidence>
<name>A0ABR7RND4_9PROT</name>
<protein>
    <submittedName>
        <fullName evidence="1">Uncharacterized protein</fullName>
    </submittedName>
</protein>